<comment type="caution">
    <text evidence="2">The sequence shown here is derived from an EMBL/GenBank/DDBJ whole genome shotgun (WGS) entry which is preliminary data.</text>
</comment>
<evidence type="ECO:0000256" key="1">
    <source>
        <dbReference type="SAM" id="MobiDB-lite"/>
    </source>
</evidence>
<keyword evidence="3" id="KW-1185">Reference proteome</keyword>
<dbReference type="AlphaFoldDB" id="A0A1V8SLL8"/>
<organism evidence="2 3">
    <name type="scientific">Cryoendolithus antarcticus</name>
    <dbReference type="NCBI Taxonomy" id="1507870"/>
    <lineage>
        <taxon>Eukaryota</taxon>
        <taxon>Fungi</taxon>
        <taxon>Dikarya</taxon>
        <taxon>Ascomycota</taxon>
        <taxon>Pezizomycotina</taxon>
        <taxon>Dothideomycetes</taxon>
        <taxon>Dothideomycetidae</taxon>
        <taxon>Cladosporiales</taxon>
        <taxon>Cladosporiaceae</taxon>
        <taxon>Cryoendolithus</taxon>
    </lineage>
</organism>
<protein>
    <submittedName>
        <fullName evidence="2">Uncharacterized protein</fullName>
    </submittedName>
</protein>
<proteinExistence type="predicted"/>
<dbReference type="InParanoid" id="A0A1V8SLL8"/>
<sequence length="276" mass="30857">MYGPPPGGFWPGGIMRPYTAAAPALAASFGVPFAGPAPFDPLAHLFDDRPSPVRSPNTSSVSSFRQRPRSPPPQTPVTPSRQYRRSPPRRFSRSTSHNNAWPQAARSLHDSLKAALDFSTTFEGVFEEDVRRISLYCDPAWIPHLWAAMVDWDGVVPSERVDNPDARPRADSVVFRKYAQRVLEAKEEFEAAGFPGMGFSRDGNAKLAPEDVRTTMEKLGVSLRAIEGLFGAVRREKGRFVSLVKELNSAHGMIVEMKELWEAKKDGQRFDDRFQR</sequence>
<evidence type="ECO:0000313" key="3">
    <source>
        <dbReference type="Proteomes" id="UP000192596"/>
    </source>
</evidence>
<dbReference type="EMBL" id="NAJO01000038">
    <property type="protein sequence ID" value="OQN99840.1"/>
    <property type="molecule type" value="Genomic_DNA"/>
</dbReference>
<gene>
    <name evidence="2" type="ORF">B0A48_14610</name>
</gene>
<feature type="region of interest" description="Disordered" evidence="1">
    <location>
        <begin position="47"/>
        <end position="103"/>
    </location>
</feature>
<name>A0A1V8SLL8_9PEZI</name>
<reference evidence="3" key="1">
    <citation type="submission" date="2017-03" db="EMBL/GenBank/DDBJ databases">
        <title>Genomes of endolithic fungi from Antarctica.</title>
        <authorList>
            <person name="Coleine C."/>
            <person name="Masonjones S."/>
            <person name="Stajich J.E."/>
        </authorList>
    </citation>
    <scope>NUCLEOTIDE SEQUENCE [LARGE SCALE GENOMIC DNA]</scope>
    <source>
        <strain evidence="3">CCFEE 5527</strain>
    </source>
</reference>
<dbReference type="Proteomes" id="UP000192596">
    <property type="component" value="Unassembled WGS sequence"/>
</dbReference>
<feature type="compositionally biased region" description="Basic residues" evidence="1">
    <location>
        <begin position="82"/>
        <end position="92"/>
    </location>
</feature>
<evidence type="ECO:0000313" key="2">
    <source>
        <dbReference type="EMBL" id="OQN99840.1"/>
    </source>
</evidence>
<accession>A0A1V8SLL8</accession>